<evidence type="ECO:0000313" key="3">
    <source>
        <dbReference type="EMBL" id="KAJ7754822.1"/>
    </source>
</evidence>
<feature type="repeat" description="WD" evidence="1">
    <location>
        <begin position="194"/>
        <end position="225"/>
    </location>
</feature>
<feature type="compositionally biased region" description="Polar residues" evidence="2">
    <location>
        <begin position="49"/>
        <end position="59"/>
    </location>
</feature>
<dbReference type="GO" id="GO:0005634">
    <property type="term" value="C:nucleus"/>
    <property type="evidence" value="ECO:0007669"/>
    <property type="project" value="TreeGrafter"/>
</dbReference>
<dbReference type="PROSITE" id="PS50294">
    <property type="entry name" value="WD_REPEATS_REGION"/>
    <property type="match status" value="1"/>
</dbReference>
<dbReference type="Proteomes" id="UP001215598">
    <property type="component" value="Unassembled WGS sequence"/>
</dbReference>
<dbReference type="SUPFAM" id="SSF50978">
    <property type="entry name" value="WD40 repeat-like"/>
    <property type="match status" value="1"/>
</dbReference>
<dbReference type="InterPro" id="IPR036322">
    <property type="entry name" value="WD40_repeat_dom_sf"/>
</dbReference>
<feature type="compositionally biased region" description="Polar residues" evidence="2">
    <location>
        <begin position="30"/>
        <end position="41"/>
    </location>
</feature>
<organism evidence="3 4">
    <name type="scientific">Mycena metata</name>
    <dbReference type="NCBI Taxonomy" id="1033252"/>
    <lineage>
        <taxon>Eukaryota</taxon>
        <taxon>Fungi</taxon>
        <taxon>Dikarya</taxon>
        <taxon>Basidiomycota</taxon>
        <taxon>Agaricomycotina</taxon>
        <taxon>Agaricomycetes</taxon>
        <taxon>Agaricomycetidae</taxon>
        <taxon>Agaricales</taxon>
        <taxon>Marasmiineae</taxon>
        <taxon>Mycenaceae</taxon>
        <taxon>Mycena</taxon>
    </lineage>
</organism>
<dbReference type="InterPro" id="IPR045145">
    <property type="entry name" value="PTHR15271"/>
</dbReference>
<evidence type="ECO:0000313" key="4">
    <source>
        <dbReference type="Proteomes" id="UP001215598"/>
    </source>
</evidence>
<dbReference type="GO" id="GO:0006335">
    <property type="term" value="P:DNA replication-dependent chromatin assembly"/>
    <property type="evidence" value="ECO:0007669"/>
    <property type="project" value="InterPro"/>
</dbReference>
<evidence type="ECO:0000256" key="1">
    <source>
        <dbReference type="PROSITE-ProRule" id="PRU00221"/>
    </source>
</evidence>
<dbReference type="GO" id="GO:0006334">
    <property type="term" value="P:nucleosome assembly"/>
    <property type="evidence" value="ECO:0007669"/>
    <property type="project" value="TreeGrafter"/>
</dbReference>
<evidence type="ECO:0000256" key="2">
    <source>
        <dbReference type="SAM" id="MobiDB-lite"/>
    </source>
</evidence>
<name>A0AAD7J2G8_9AGAR</name>
<proteinExistence type="predicted"/>
<dbReference type="Gene3D" id="2.130.10.10">
    <property type="entry name" value="YVTN repeat-like/Quinoprotein amine dehydrogenase"/>
    <property type="match status" value="1"/>
</dbReference>
<feature type="region of interest" description="Disordered" evidence="2">
    <location>
        <begin position="136"/>
        <end position="186"/>
    </location>
</feature>
<dbReference type="InterPro" id="IPR015943">
    <property type="entry name" value="WD40/YVTN_repeat-like_dom_sf"/>
</dbReference>
<feature type="region of interest" description="Disordered" evidence="2">
    <location>
        <begin position="23"/>
        <end position="59"/>
    </location>
</feature>
<reference evidence="3" key="1">
    <citation type="submission" date="2023-03" db="EMBL/GenBank/DDBJ databases">
        <title>Massive genome expansion in bonnet fungi (Mycena s.s.) driven by repeated elements and novel gene families across ecological guilds.</title>
        <authorList>
            <consortium name="Lawrence Berkeley National Laboratory"/>
            <person name="Harder C.B."/>
            <person name="Miyauchi S."/>
            <person name="Viragh M."/>
            <person name="Kuo A."/>
            <person name="Thoen E."/>
            <person name="Andreopoulos B."/>
            <person name="Lu D."/>
            <person name="Skrede I."/>
            <person name="Drula E."/>
            <person name="Henrissat B."/>
            <person name="Morin E."/>
            <person name="Kohler A."/>
            <person name="Barry K."/>
            <person name="LaButti K."/>
            <person name="Morin E."/>
            <person name="Salamov A."/>
            <person name="Lipzen A."/>
            <person name="Mereny Z."/>
            <person name="Hegedus B."/>
            <person name="Baldrian P."/>
            <person name="Stursova M."/>
            <person name="Weitz H."/>
            <person name="Taylor A."/>
            <person name="Grigoriev I.V."/>
            <person name="Nagy L.G."/>
            <person name="Martin F."/>
            <person name="Kauserud H."/>
        </authorList>
    </citation>
    <scope>NUCLEOTIDE SEQUENCE</scope>
    <source>
        <strain evidence="3">CBHHK182m</strain>
    </source>
</reference>
<dbReference type="PANTHER" id="PTHR15271">
    <property type="entry name" value="CHROMATIN ASSEMBLY FACTOR 1 SUBUNIT B"/>
    <property type="match status" value="1"/>
</dbReference>
<dbReference type="InterPro" id="IPR001680">
    <property type="entry name" value="WD40_rpt"/>
</dbReference>
<gene>
    <name evidence="3" type="ORF">B0H16DRAFT_1831490</name>
</gene>
<dbReference type="GO" id="GO:0033186">
    <property type="term" value="C:CAF-1 complex"/>
    <property type="evidence" value="ECO:0007669"/>
    <property type="project" value="TreeGrafter"/>
</dbReference>
<dbReference type="EMBL" id="JARKIB010000051">
    <property type="protein sequence ID" value="KAJ7754822.1"/>
    <property type="molecule type" value="Genomic_DNA"/>
</dbReference>
<accession>A0AAD7J2G8</accession>
<keyword evidence="1" id="KW-0853">WD repeat</keyword>
<dbReference type="AlphaFoldDB" id="A0AAD7J2G8"/>
<sequence>MLSDCQSPLPLFAKSDHKTTVNHHWPHYSQAPQSSRSSLPTQVHKHGSLSLSPTPLPQQRDTTFDIPDKLLLQALQSHKYKQEHIVSSKFSPQDVRSLIQIHTIVKTFAMVIQVSNLVASLARLLDLRSFLVSNPRLQSSGLGPTPTPQPVPFKEAHPVSSSPNTTTGDKDKDEKGAGVGREGEVGGQAYRATLSRHSAGVDVIRFSPNDELIASAGNDRMVIIWARSLTPPAHSAFASSSDADPQLEKEFWKPRTTFRCTTMQVYDLAWSPSGEFLVAGSTDNVGRVFASVDCPLLELVSRPHFV</sequence>
<comment type="caution">
    <text evidence="3">The sequence shown here is derived from an EMBL/GenBank/DDBJ whole genome shotgun (WGS) entry which is preliminary data.</text>
</comment>
<dbReference type="PANTHER" id="PTHR15271:SF4">
    <property type="entry name" value="CHROMATIN ASSEMBLY FACTOR 1 SUBUNIT B"/>
    <property type="match status" value="1"/>
</dbReference>
<keyword evidence="4" id="KW-1185">Reference proteome</keyword>
<dbReference type="Pfam" id="PF00400">
    <property type="entry name" value="WD40"/>
    <property type="match status" value="2"/>
</dbReference>
<feature type="compositionally biased region" description="Basic and acidic residues" evidence="2">
    <location>
        <begin position="168"/>
        <end position="184"/>
    </location>
</feature>
<dbReference type="PROSITE" id="PS50082">
    <property type="entry name" value="WD_REPEATS_2"/>
    <property type="match status" value="1"/>
</dbReference>
<dbReference type="SMART" id="SM00320">
    <property type="entry name" value="WD40"/>
    <property type="match status" value="2"/>
</dbReference>
<protein>
    <submittedName>
        <fullName evidence="3">Uncharacterized protein</fullName>
    </submittedName>
</protein>